<dbReference type="SMART" id="SM00338">
    <property type="entry name" value="BRLZ"/>
    <property type="match status" value="1"/>
</dbReference>
<proteinExistence type="predicted"/>
<dbReference type="Pfam" id="PF07716">
    <property type="entry name" value="bZIP_2"/>
    <property type="match status" value="1"/>
</dbReference>
<feature type="region of interest" description="Disordered" evidence="7">
    <location>
        <begin position="1"/>
        <end position="59"/>
    </location>
</feature>
<keyword evidence="2" id="KW-0805">Transcription regulation</keyword>
<evidence type="ECO:0000256" key="4">
    <source>
        <dbReference type="ARBA" id="ARBA00023163"/>
    </source>
</evidence>
<dbReference type="PANTHER" id="PTHR13044:SF38">
    <property type="entry name" value="BZIP DOMAIN-CONTAINING PROTEIN"/>
    <property type="match status" value="1"/>
</dbReference>
<feature type="domain" description="BZIP" evidence="8">
    <location>
        <begin position="456"/>
        <end position="517"/>
    </location>
</feature>
<feature type="region of interest" description="Disordered" evidence="7">
    <location>
        <begin position="417"/>
        <end position="460"/>
    </location>
</feature>
<organism evidence="9 10">
    <name type="scientific">Pseudallescheria apiosperma</name>
    <name type="common">Scedosporium apiospermum</name>
    <dbReference type="NCBI Taxonomy" id="563466"/>
    <lineage>
        <taxon>Eukaryota</taxon>
        <taxon>Fungi</taxon>
        <taxon>Dikarya</taxon>
        <taxon>Ascomycota</taxon>
        <taxon>Pezizomycotina</taxon>
        <taxon>Sordariomycetes</taxon>
        <taxon>Hypocreomycetidae</taxon>
        <taxon>Microascales</taxon>
        <taxon>Microascaceae</taxon>
        <taxon>Scedosporium</taxon>
    </lineage>
</organism>
<dbReference type="AlphaFoldDB" id="A0A084FV02"/>
<evidence type="ECO:0000256" key="3">
    <source>
        <dbReference type="ARBA" id="ARBA00023125"/>
    </source>
</evidence>
<dbReference type="InterPro" id="IPR046347">
    <property type="entry name" value="bZIP_sf"/>
</dbReference>
<dbReference type="KEGG" id="sapo:SAPIO_CDS10245"/>
<dbReference type="PROSITE" id="PS50217">
    <property type="entry name" value="BZIP"/>
    <property type="match status" value="1"/>
</dbReference>
<protein>
    <recommendedName>
        <fullName evidence="8">BZIP domain-containing protein</fullName>
    </recommendedName>
</protein>
<evidence type="ECO:0000256" key="1">
    <source>
        <dbReference type="ARBA" id="ARBA00004123"/>
    </source>
</evidence>
<keyword evidence="6" id="KW-0175">Coiled coil</keyword>
<evidence type="ECO:0000256" key="6">
    <source>
        <dbReference type="SAM" id="Coils"/>
    </source>
</evidence>
<keyword evidence="5" id="KW-0539">Nucleus</keyword>
<dbReference type="VEuPathDB" id="FungiDB:SAPIO_CDS10245"/>
<reference evidence="9 10" key="1">
    <citation type="journal article" date="2014" name="Genome Announc.">
        <title>Draft genome sequence of the pathogenic fungus Scedosporium apiospermum.</title>
        <authorList>
            <person name="Vandeputte P."/>
            <person name="Ghamrawi S."/>
            <person name="Rechenmann M."/>
            <person name="Iltis A."/>
            <person name="Giraud S."/>
            <person name="Fleury M."/>
            <person name="Thornton C."/>
            <person name="Delhaes L."/>
            <person name="Meyer W."/>
            <person name="Papon N."/>
            <person name="Bouchara J.P."/>
        </authorList>
    </citation>
    <scope>NUCLEOTIDE SEQUENCE [LARGE SCALE GENOMIC DNA]</scope>
    <source>
        <strain evidence="9 10">IHEM 14462</strain>
    </source>
</reference>
<dbReference type="PANTHER" id="PTHR13044">
    <property type="entry name" value="ACTIVATING TRANSCRIPTION FACTOR ATF 4/5"/>
    <property type="match status" value="1"/>
</dbReference>
<name>A0A084FV02_PSEDA</name>
<feature type="compositionally biased region" description="Low complexity" evidence="7">
    <location>
        <begin position="420"/>
        <end position="447"/>
    </location>
</feature>
<dbReference type="InterPro" id="IPR004827">
    <property type="entry name" value="bZIP"/>
</dbReference>
<gene>
    <name evidence="9" type="ORF">SAPIO_CDS10245</name>
</gene>
<dbReference type="RefSeq" id="XP_016638713.1">
    <property type="nucleotide sequence ID" value="XM_016783866.1"/>
</dbReference>
<dbReference type="GO" id="GO:0001228">
    <property type="term" value="F:DNA-binding transcription activator activity, RNA polymerase II-specific"/>
    <property type="evidence" value="ECO:0007669"/>
    <property type="project" value="TreeGrafter"/>
</dbReference>
<evidence type="ECO:0000313" key="10">
    <source>
        <dbReference type="Proteomes" id="UP000028545"/>
    </source>
</evidence>
<comment type="subcellular location">
    <subcellularLocation>
        <location evidence="1">Nucleus</location>
    </subcellularLocation>
</comment>
<sequence>MGFGGSRDGGRSDDPPPYEDVVASGSARSSLIVPHQPDLSPGNNIGEASSSSPMASYPGPIPQQFPPIFSFYKDRYSLTITIAPHQRTETIYAVSRYYGGMDKPAVQLHCGPNATFPIIAAAELQPFTRDRLITLPPLPGSPETPTEVQLRAEDHFLTMKWCFRIEAGLPGKLESYEWRCSGGAAVSSLGVDWARGWKLVRLEKGPPDGAPPGTKFCPGEFVTSDGWEVVAMWALSAMNLSRGGVFAFNGTGASGLLGERWAVMAVISALAIVDFEARRNARRSRPPSTASSQANSASPYSQDNLFASASAGEPLFASAFPSPGNLQAFNGLSVPSYPSLFVDVQDWRDPGGLVLDEAAAFDFGHVEDPVLASAEQYDFLNDMNMDFTALAHFNPQHLDTTPASDPSTVSATQATSFLDLPPSTGASPLSSSSTHSSTSNSKSASKTPHSRPPKEDDEAAVKRYRNTLAARKYRQKRIDRIKDLEEALEEVTRERDELRIQLARQEAQNEALRSMMKLKESGS</sequence>
<dbReference type="CDD" id="cd12193">
    <property type="entry name" value="bZIP_GCN4"/>
    <property type="match status" value="1"/>
</dbReference>
<dbReference type="GeneID" id="27719422"/>
<dbReference type="SUPFAM" id="SSF57959">
    <property type="entry name" value="Leucine zipper domain"/>
    <property type="match status" value="1"/>
</dbReference>
<keyword evidence="10" id="KW-1185">Reference proteome</keyword>
<dbReference type="GO" id="GO:0000977">
    <property type="term" value="F:RNA polymerase II transcription regulatory region sequence-specific DNA binding"/>
    <property type="evidence" value="ECO:0007669"/>
    <property type="project" value="TreeGrafter"/>
</dbReference>
<keyword evidence="3" id="KW-0238">DNA-binding</keyword>
<dbReference type="HOGENOM" id="CLU_520881_0_0_1"/>
<dbReference type="Proteomes" id="UP000028545">
    <property type="component" value="Unassembled WGS sequence"/>
</dbReference>
<evidence type="ECO:0000256" key="2">
    <source>
        <dbReference type="ARBA" id="ARBA00023015"/>
    </source>
</evidence>
<dbReference type="EMBL" id="JOWA01000165">
    <property type="protein sequence ID" value="KEZ38914.1"/>
    <property type="molecule type" value="Genomic_DNA"/>
</dbReference>
<feature type="coiled-coil region" evidence="6">
    <location>
        <begin position="474"/>
        <end position="515"/>
    </location>
</feature>
<evidence type="ECO:0000313" key="9">
    <source>
        <dbReference type="EMBL" id="KEZ38914.1"/>
    </source>
</evidence>
<evidence type="ECO:0000256" key="5">
    <source>
        <dbReference type="ARBA" id="ARBA00023242"/>
    </source>
</evidence>
<evidence type="ECO:0000259" key="8">
    <source>
        <dbReference type="PROSITE" id="PS50217"/>
    </source>
</evidence>
<evidence type="ECO:0000256" key="7">
    <source>
        <dbReference type="SAM" id="MobiDB-lite"/>
    </source>
</evidence>
<keyword evidence="4" id="KW-0804">Transcription</keyword>
<comment type="caution">
    <text evidence="9">The sequence shown here is derived from an EMBL/GenBank/DDBJ whole genome shotgun (WGS) entry which is preliminary data.</text>
</comment>
<accession>A0A084FV02</accession>
<feature type="compositionally biased region" description="Polar residues" evidence="7">
    <location>
        <begin position="41"/>
        <end position="54"/>
    </location>
</feature>
<dbReference type="Gene3D" id="3.30.160.60">
    <property type="entry name" value="Classic Zinc Finger"/>
    <property type="match status" value="1"/>
</dbReference>
<dbReference type="OrthoDB" id="5073671at2759"/>
<dbReference type="GO" id="GO:0005634">
    <property type="term" value="C:nucleus"/>
    <property type="evidence" value="ECO:0007669"/>
    <property type="project" value="UniProtKB-SubCell"/>
</dbReference>
<dbReference type="PROSITE" id="PS00036">
    <property type="entry name" value="BZIP_BASIC"/>
    <property type="match status" value="1"/>
</dbReference>